<accession>A0A6M3XWJ5</accession>
<evidence type="ECO:0000259" key="2">
    <source>
        <dbReference type="Pfam" id="PF12728"/>
    </source>
</evidence>
<dbReference type="Pfam" id="PF12728">
    <property type="entry name" value="HTH_17"/>
    <property type="match status" value="1"/>
</dbReference>
<gene>
    <name evidence="3" type="ORF">TM448B02305_0012</name>
</gene>
<protein>
    <submittedName>
        <fullName evidence="3">Putative DNA binding, helix-turn-helix domain containing protein</fullName>
    </submittedName>
</protein>
<evidence type="ECO:0000313" key="3">
    <source>
        <dbReference type="EMBL" id="QJI01144.1"/>
    </source>
</evidence>
<feature type="region of interest" description="Disordered" evidence="1">
    <location>
        <begin position="58"/>
        <end position="94"/>
    </location>
</feature>
<dbReference type="InterPro" id="IPR010093">
    <property type="entry name" value="SinI_DNA-bd"/>
</dbReference>
<organism evidence="3">
    <name type="scientific">viral metagenome</name>
    <dbReference type="NCBI Taxonomy" id="1070528"/>
    <lineage>
        <taxon>unclassified sequences</taxon>
        <taxon>metagenomes</taxon>
        <taxon>organismal metagenomes</taxon>
    </lineage>
</organism>
<dbReference type="InterPro" id="IPR041657">
    <property type="entry name" value="HTH_17"/>
</dbReference>
<feature type="compositionally biased region" description="Basic and acidic residues" evidence="1">
    <location>
        <begin position="78"/>
        <end position="94"/>
    </location>
</feature>
<dbReference type="GO" id="GO:0003677">
    <property type="term" value="F:DNA binding"/>
    <property type="evidence" value="ECO:0007669"/>
    <property type="project" value="InterPro"/>
</dbReference>
<reference evidence="3" key="1">
    <citation type="submission" date="2020-03" db="EMBL/GenBank/DDBJ databases">
        <title>The deep terrestrial virosphere.</title>
        <authorList>
            <person name="Holmfeldt K."/>
            <person name="Nilsson E."/>
            <person name="Simone D."/>
            <person name="Lopez-Fernandez M."/>
            <person name="Wu X."/>
            <person name="de Brujin I."/>
            <person name="Lundin D."/>
            <person name="Andersson A."/>
            <person name="Bertilsson S."/>
            <person name="Dopson M."/>
        </authorList>
    </citation>
    <scope>NUCLEOTIDE SEQUENCE</scope>
    <source>
        <strain evidence="3">TM448B02305</strain>
    </source>
</reference>
<dbReference type="NCBIfam" id="TIGR01764">
    <property type="entry name" value="excise"/>
    <property type="match status" value="1"/>
</dbReference>
<name>A0A6M3XWJ5_9ZZZZ</name>
<proteinExistence type="predicted"/>
<dbReference type="EMBL" id="MT144900">
    <property type="protein sequence ID" value="QJI01144.1"/>
    <property type="molecule type" value="Genomic_DNA"/>
</dbReference>
<sequence length="94" mass="10582">MADTTTMLRLEEVAARLAISYTQARMLVLYDGKIPYFKVGSRGIRVKAEDLEKYITSTEQKKEEATSGTKDIPTGGLKDTREPYLGHQILSKEE</sequence>
<dbReference type="AlphaFoldDB" id="A0A6M3XWJ5"/>
<feature type="domain" description="Helix-turn-helix" evidence="2">
    <location>
        <begin position="7"/>
        <end position="57"/>
    </location>
</feature>
<evidence type="ECO:0000256" key="1">
    <source>
        <dbReference type="SAM" id="MobiDB-lite"/>
    </source>
</evidence>